<protein>
    <submittedName>
        <fullName evidence="1">Uncharacterized protein</fullName>
    </submittedName>
</protein>
<gene>
    <name evidence="1" type="ORF">GmarT_32140</name>
</gene>
<accession>A0ABX5YNP7</accession>
<reference evidence="1 2" key="1">
    <citation type="submission" date="2019-08" db="EMBL/GenBank/DDBJ databases">
        <title>Deep-cultivation of Planctomycetes and their phenomic and genomic characterization uncovers novel biology.</title>
        <authorList>
            <person name="Wiegand S."/>
            <person name="Jogler M."/>
            <person name="Boedeker C."/>
            <person name="Pinto D."/>
            <person name="Vollmers J."/>
            <person name="Rivas-Marin E."/>
            <person name="Kohn T."/>
            <person name="Peeters S.H."/>
            <person name="Heuer A."/>
            <person name="Rast P."/>
            <person name="Oberbeckmann S."/>
            <person name="Bunk B."/>
            <person name="Jeske O."/>
            <person name="Meyerdierks A."/>
            <person name="Storesund J.E."/>
            <person name="Kallscheuer N."/>
            <person name="Luecker S."/>
            <person name="Lage O.M."/>
            <person name="Pohl T."/>
            <person name="Merkel B.J."/>
            <person name="Hornburger P."/>
            <person name="Mueller R.-W."/>
            <person name="Bruemmer F."/>
            <person name="Labrenz M."/>
            <person name="Spormann A.M."/>
            <person name="Op den Camp H."/>
            <person name="Overmann J."/>
            <person name="Amann R."/>
            <person name="Jetten M.S.M."/>
            <person name="Mascher T."/>
            <person name="Medema M.H."/>
            <person name="Devos D.P."/>
            <person name="Kaster A.-K."/>
            <person name="Ovreas L."/>
            <person name="Rohde M."/>
            <person name="Galperin M.Y."/>
            <person name="Jogler C."/>
        </authorList>
    </citation>
    <scope>NUCLEOTIDE SEQUENCE [LARGE SCALE GENOMIC DNA]</scope>
    <source>
        <strain evidence="1 2">DSM 8797</strain>
    </source>
</reference>
<sequence length="129" mass="14383">MKNKFALPVGDGPQDDDQKNIAGELLATYQFKSDYRPSDEARCMADWLNRAVALRGKSPIRMAMLLTQRSMKLGRTKYLMVTQAMLTEVSISRVSAYEALEALASAGLITVDRRQGRCPMVSILHSCIK</sequence>
<dbReference type="EMBL" id="CP042910">
    <property type="protein sequence ID" value="QEG17334.1"/>
    <property type="molecule type" value="Genomic_DNA"/>
</dbReference>
<dbReference type="GeneID" id="98647740"/>
<organism evidence="1 2">
    <name type="scientific">Gimesia maris</name>
    <dbReference type="NCBI Taxonomy" id="122"/>
    <lineage>
        <taxon>Bacteria</taxon>
        <taxon>Pseudomonadati</taxon>
        <taxon>Planctomycetota</taxon>
        <taxon>Planctomycetia</taxon>
        <taxon>Planctomycetales</taxon>
        <taxon>Planctomycetaceae</taxon>
        <taxon>Gimesia</taxon>
    </lineage>
</organism>
<proteinExistence type="predicted"/>
<dbReference type="Proteomes" id="UP000322887">
    <property type="component" value="Chromosome"/>
</dbReference>
<evidence type="ECO:0000313" key="1">
    <source>
        <dbReference type="EMBL" id="QEG17334.1"/>
    </source>
</evidence>
<dbReference type="RefSeq" id="WP_149302950.1">
    <property type="nucleotide sequence ID" value="NZ_CP042910.1"/>
</dbReference>
<name>A0ABX5YNP7_9PLAN</name>
<keyword evidence="2" id="KW-1185">Reference proteome</keyword>
<evidence type="ECO:0000313" key="2">
    <source>
        <dbReference type="Proteomes" id="UP000322887"/>
    </source>
</evidence>